<reference evidence="1 2" key="1">
    <citation type="submission" date="2017-09" db="EMBL/GenBank/DDBJ databases">
        <authorList>
            <person name="Ehlers B."/>
            <person name="Leendertz F.H."/>
        </authorList>
    </citation>
    <scope>NUCLEOTIDE SEQUENCE [LARGE SCALE GENOMIC DNA]</scope>
    <source>
        <strain evidence="1 2">DSM 45537</strain>
    </source>
</reference>
<gene>
    <name evidence="1" type="ORF">SAMN04244553_5540</name>
</gene>
<dbReference type="EMBL" id="OBEG01000006">
    <property type="protein sequence ID" value="SNY88561.1"/>
    <property type="molecule type" value="Genomic_DNA"/>
</dbReference>
<protein>
    <submittedName>
        <fullName evidence="1">Uncharacterized protein</fullName>
    </submittedName>
</protein>
<evidence type="ECO:0000313" key="1">
    <source>
        <dbReference type="EMBL" id="SNY88561.1"/>
    </source>
</evidence>
<dbReference type="Proteomes" id="UP000219565">
    <property type="component" value="Unassembled WGS sequence"/>
</dbReference>
<keyword evidence="2" id="KW-1185">Reference proteome</keyword>
<name>A0A285LZ31_9NOCA</name>
<accession>A0A285LZ31</accession>
<organism evidence="1 2">
    <name type="scientific">Nocardia amikacinitolerans</name>
    <dbReference type="NCBI Taxonomy" id="756689"/>
    <lineage>
        <taxon>Bacteria</taxon>
        <taxon>Bacillati</taxon>
        <taxon>Actinomycetota</taxon>
        <taxon>Actinomycetes</taxon>
        <taxon>Mycobacteriales</taxon>
        <taxon>Nocardiaceae</taxon>
        <taxon>Nocardia</taxon>
    </lineage>
</organism>
<dbReference type="AlphaFoldDB" id="A0A285LZ31"/>
<proteinExistence type="predicted"/>
<dbReference type="RefSeq" id="WP_179831020.1">
    <property type="nucleotide sequence ID" value="NZ_JAMTCV010000014.1"/>
</dbReference>
<sequence length="57" mass="6055">MGIFRRNTRRTSFKREAAREVGGEVATEAVINAAPLLFRVVGAGLRGIGSAVNAILN</sequence>
<evidence type="ECO:0000313" key="2">
    <source>
        <dbReference type="Proteomes" id="UP000219565"/>
    </source>
</evidence>